<dbReference type="PANTHER" id="PTHR42751:SF1">
    <property type="entry name" value="CATION_PROTON ANTIPORTER YBAL-RELATED"/>
    <property type="match status" value="1"/>
</dbReference>
<feature type="transmembrane region" description="Helical" evidence="7">
    <location>
        <begin position="111"/>
        <end position="130"/>
    </location>
</feature>
<feature type="transmembrane region" description="Helical" evidence="7">
    <location>
        <begin position="43"/>
        <end position="63"/>
    </location>
</feature>
<evidence type="ECO:0000256" key="4">
    <source>
        <dbReference type="ARBA" id="ARBA00022692"/>
    </source>
</evidence>
<feature type="domain" description="RCK N-terminal" evidence="8">
    <location>
        <begin position="387"/>
        <end position="510"/>
    </location>
</feature>
<proteinExistence type="inferred from homology"/>
<dbReference type="RefSeq" id="WP_067943012.1">
    <property type="nucleotide sequence ID" value="NZ_CP014228.1"/>
</dbReference>
<dbReference type="SUPFAM" id="SSF51735">
    <property type="entry name" value="NAD(P)-binding Rossmann-fold domains"/>
    <property type="match status" value="1"/>
</dbReference>
<evidence type="ECO:0000256" key="6">
    <source>
        <dbReference type="ARBA" id="ARBA00023136"/>
    </source>
</evidence>
<gene>
    <name evidence="9" type="ORF">AXF14_10295</name>
</gene>
<reference evidence="10" key="1">
    <citation type="submission" date="2016-02" db="EMBL/GenBank/DDBJ databases">
        <authorList>
            <person name="Holder M.E."/>
            <person name="Ajami N.J."/>
            <person name="Petrosino J.F."/>
        </authorList>
    </citation>
    <scope>NUCLEOTIDE SEQUENCE [LARGE SCALE GENOMIC DNA]</scope>
    <source>
        <strain evidence="10">CCUG 36733</strain>
    </source>
</reference>
<dbReference type="GO" id="GO:0006813">
    <property type="term" value="P:potassium ion transport"/>
    <property type="evidence" value="ECO:0007669"/>
    <property type="project" value="InterPro"/>
</dbReference>
<dbReference type="GO" id="GO:0016020">
    <property type="term" value="C:membrane"/>
    <property type="evidence" value="ECO:0007669"/>
    <property type="project" value="UniProtKB-SubCell"/>
</dbReference>
<dbReference type="AlphaFoldDB" id="A0A0X8JG45"/>
<feature type="transmembrane region" description="Helical" evidence="7">
    <location>
        <begin position="219"/>
        <end position="237"/>
    </location>
</feature>
<dbReference type="Pfam" id="PF00999">
    <property type="entry name" value="Na_H_Exchanger"/>
    <property type="match status" value="1"/>
</dbReference>
<feature type="transmembrane region" description="Helical" evidence="7">
    <location>
        <begin position="304"/>
        <end position="323"/>
    </location>
</feature>
<dbReference type="Gene3D" id="1.20.1530.20">
    <property type="match status" value="1"/>
</dbReference>
<dbReference type="InterPro" id="IPR036291">
    <property type="entry name" value="NAD(P)-bd_dom_sf"/>
</dbReference>
<dbReference type="EMBL" id="CP014228">
    <property type="protein sequence ID" value="AMD87897.1"/>
    <property type="molecule type" value="Genomic_DNA"/>
</dbReference>
<keyword evidence="4 7" id="KW-0812">Transmembrane</keyword>
<keyword evidence="3" id="KW-0813">Transport</keyword>
<dbReference type="PROSITE" id="PS51201">
    <property type="entry name" value="RCK_N"/>
    <property type="match status" value="1"/>
</dbReference>
<keyword evidence="10" id="KW-1185">Reference proteome</keyword>
<organism evidence="9 10">
    <name type="scientific">Actinomyces radicidentis</name>
    <dbReference type="NCBI Taxonomy" id="111015"/>
    <lineage>
        <taxon>Bacteria</taxon>
        <taxon>Bacillati</taxon>
        <taxon>Actinomycetota</taxon>
        <taxon>Actinomycetes</taxon>
        <taxon>Actinomycetales</taxon>
        <taxon>Actinomycetaceae</taxon>
        <taxon>Actinomyces</taxon>
    </lineage>
</organism>
<dbReference type="GO" id="GO:1902600">
    <property type="term" value="P:proton transmembrane transport"/>
    <property type="evidence" value="ECO:0007669"/>
    <property type="project" value="InterPro"/>
</dbReference>
<feature type="transmembrane region" description="Helical" evidence="7">
    <location>
        <begin position="75"/>
        <end position="105"/>
    </location>
</feature>
<evidence type="ECO:0000256" key="3">
    <source>
        <dbReference type="ARBA" id="ARBA00022448"/>
    </source>
</evidence>
<evidence type="ECO:0000256" key="2">
    <source>
        <dbReference type="ARBA" id="ARBA00005551"/>
    </source>
</evidence>
<feature type="transmembrane region" description="Helical" evidence="7">
    <location>
        <begin position="335"/>
        <end position="353"/>
    </location>
</feature>
<comment type="subcellular location">
    <subcellularLocation>
        <location evidence="1">Membrane</location>
        <topology evidence="1">Multi-pass membrane protein</topology>
    </subcellularLocation>
</comment>
<keyword evidence="6 7" id="KW-0472">Membrane</keyword>
<dbReference type="KEGG" id="ard:AXF14_10295"/>
<evidence type="ECO:0000313" key="9">
    <source>
        <dbReference type="EMBL" id="AMD87897.1"/>
    </source>
</evidence>
<dbReference type="InterPro" id="IPR003148">
    <property type="entry name" value="RCK_N"/>
</dbReference>
<dbReference type="GO" id="GO:0015297">
    <property type="term" value="F:antiporter activity"/>
    <property type="evidence" value="ECO:0007669"/>
    <property type="project" value="InterPro"/>
</dbReference>
<evidence type="ECO:0000256" key="1">
    <source>
        <dbReference type="ARBA" id="ARBA00004141"/>
    </source>
</evidence>
<dbReference type="InterPro" id="IPR006153">
    <property type="entry name" value="Cation/H_exchanger_TM"/>
</dbReference>
<evidence type="ECO:0000256" key="7">
    <source>
        <dbReference type="SAM" id="Phobius"/>
    </source>
</evidence>
<accession>A0A0X8JG45</accession>
<dbReference type="Gene3D" id="3.40.50.720">
    <property type="entry name" value="NAD(P)-binding Rossmann-like Domain"/>
    <property type="match status" value="1"/>
</dbReference>
<sequence>MSLALHLVTVVLLGFLAALLHLPPLVGFITAGFVLGATGVETLPWLSTVGDLGAALLLFSIGLDLDLRTLGRKVIAGTAAVTMAVITAITALVVGLVVLVAGLAVGATAGWGAALLVGFALASSSTIVIMKILEDRDDASALYGRVAVGTSILQDTTSIVLLVLISGQAPSPWALALLLLVPAARAVGWLLRRVQHREVLMLLGITLALMPGYELFELVGLPGTLGALVVGALLASHPSAAELAASFRPVQELFLVAFFVSIGTAGLPGPGPVVMALVLVVLLPLRSAAYTGVLWLMRLRHRSAVLTGLAVASYSELALVVAGVGVGQGVLGPEWLQSLSLAVALSFVVASVVNKRASGLVRTVSHALPDHGEDALHPAEAPVDLAGVRAVVFGMGRVGRATYRRLLADLEPERPETIPVMGVDSDADKVERLTGLGLNVVEGDATDTDFWARLGSGEVRTAVLAMSEPGANLAVLDWIEHHGFAGEVLAVARFNDEAAQMHARGVDAVVNLYDGVGEALAEAAHGRTAGAGSRPPLSAAG</sequence>
<feature type="transmembrane region" description="Helical" evidence="7">
    <location>
        <begin position="171"/>
        <end position="191"/>
    </location>
</feature>
<dbReference type="STRING" id="111015.AXF14_10295"/>
<dbReference type="PANTHER" id="PTHR42751">
    <property type="entry name" value="SODIUM/HYDROGEN EXCHANGER FAMILY/TRKA DOMAIN PROTEIN"/>
    <property type="match status" value="1"/>
</dbReference>
<dbReference type="InterPro" id="IPR038770">
    <property type="entry name" value="Na+/solute_symporter_sf"/>
</dbReference>
<evidence type="ECO:0000259" key="8">
    <source>
        <dbReference type="PROSITE" id="PS51201"/>
    </source>
</evidence>
<protein>
    <recommendedName>
        <fullName evidence="8">RCK N-terminal domain-containing protein</fullName>
    </recommendedName>
</protein>
<feature type="transmembrane region" description="Helical" evidence="7">
    <location>
        <begin position="249"/>
        <end position="267"/>
    </location>
</feature>
<dbReference type="Proteomes" id="UP000065220">
    <property type="component" value="Chromosome"/>
</dbReference>
<comment type="similarity">
    <text evidence="2">Belongs to the monovalent cation:proton antiporter 2 (CPA2) transporter (TC 2.A.37) family.</text>
</comment>
<dbReference type="OrthoDB" id="3418949at2"/>
<evidence type="ECO:0000313" key="10">
    <source>
        <dbReference type="Proteomes" id="UP000065220"/>
    </source>
</evidence>
<keyword evidence="5 7" id="KW-1133">Transmembrane helix</keyword>
<dbReference type="Pfam" id="PF02254">
    <property type="entry name" value="TrkA_N"/>
    <property type="match status" value="1"/>
</dbReference>
<feature type="transmembrane region" description="Helical" evidence="7">
    <location>
        <begin position="142"/>
        <end position="165"/>
    </location>
</feature>
<evidence type="ECO:0000256" key="5">
    <source>
        <dbReference type="ARBA" id="ARBA00022989"/>
    </source>
</evidence>
<name>A0A0X8JG45_ACTRD</name>